<dbReference type="Pfam" id="PF04134">
    <property type="entry name" value="DCC1-like"/>
    <property type="match status" value="1"/>
</dbReference>
<evidence type="ECO:0000313" key="2">
    <source>
        <dbReference type="Proteomes" id="UP000285123"/>
    </source>
</evidence>
<dbReference type="PANTHER" id="PTHR33639">
    <property type="entry name" value="THIOL-DISULFIDE OXIDOREDUCTASE DCC"/>
    <property type="match status" value="1"/>
</dbReference>
<dbReference type="Proteomes" id="UP000285123">
    <property type="component" value="Unassembled WGS sequence"/>
</dbReference>
<dbReference type="PANTHER" id="PTHR33639:SF2">
    <property type="entry name" value="DUF393 DOMAIN-CONTAINING PROTEIN"/>
    <property type="match status" value="1"/>
</dbReference>
<sequence length="121" mass="14022">SWARFIIRHDGDRRFRLAPMQSDAGQAVLRHFGLPTTTFDTLLVVEARTVYGKSEAFLRVVAGLGWPWKALVMLRVVPRPLRDWIYDRIARRRYRLFGRHACCVSPPPDHPGRFLGDDGRH</sequence>
<dbReference type="OrthoDB" id="9785438at2"/>
<accession>A0A423PM68</accession>
<dbReference type="RefSeq" id="WP_123591679.1">
    <property type="nucleotide sequence ID" value="NZ_AYKF01000099.1"/>
</dbReference>
<gene>
    <name evidence="1" type="ORF">SAHL_12155</name>
</gene>
<reference evidence="1 2" key="1">
    <citation type="submission" date="2013-10" db="EMBL/GenBank/DDBJ databases">
        <title>Salinisphaera halophila YIM 95161 Genome Sequencing.</title>
        <authorList>
            <person name="Lai Q."/>
            <person name="Li C."/>
            <person name="Shao Z."/>
        </authorList>
    </citation>
    <scope>NUCLEOTIDE SEQUENCE [LARGE SCALE GENOMIC DNA]</scope>
    <source>
        <strain evidence="1 2">YIM 95161</strain>
    </source>
</reference>
<dbReference type="InterPro" id="IPR007263">
    <property type="entry name" value="DCC1-like"/>
</dbReference>
<dbReference type="EMBL" id="AYKF01000099">
    <property type="protein sequence ID" value="ROO26677.1"/>
    <property type="molecule type" value="Genomic_DNA"/>
</dbReference>
<dbReference type="InterPro" id="IPR052927">
    <property type="entry name" value="DCC_oxidoreductase"/>
</dbReference>
<proteinExistence type="predicted"/>
<evidence type="ECO:0000313" key="1">
    <source>
        <dbReference type="EMBL" id="ROO26677.1"/>
    </source>
</evidence>
<dbReference type="GO" id="GO:0015035">
    <property type="term" value="F:protein-disulfide reductase activity"/>
    <property type="evidence" value="ECO:0007669"/>
    <property type="project" value="InterPro"/>
</dbReference>
<name>A0A423PM68_9GAMM</name>
<feature type="non-terminal residue" evidence="1">
    <location>
        <position position="1"/>
    </location>
</feature>
<dbReference type="AlphaFoldDB" id="A0A423PM68"/>
<protein>
    <submittedName>
        <fullName evidence="1">Thiol-disulfide oxidoreductase</fullName>
    </submittedName>
</protein>
<organism evidence="1 2">
    <name type="scientific">Salinisphaera orenii YIM 95161</name>
    <dbReference type="NCBI Taxonomy" id="1051139"/>
    <lineage>
        <taxon>Bacteria</taxon>
        <taxon>Pseudomonadati</taxon>
        <taxon>Pseudomonadota</taxon>
        <taxon>Gammaproteobacteria</taxon>
        <taxon>Salinisphaerales</taxon>
        <taxon>Salinisphaeraceae</taxon>
        <taxon>Salinisphaera</taxon>
    </lineage>
</organism>
<comment type="caution">
    <text evidence="1">The sequence shown here is derived from an EMBL/GenBank/DDBJ whole genome shotgun (WGS) entry which is preliminary data.</text>
</comment>